<dbReference type="EMBL" id="SMMG02000007">
    <property type="protein sequence ID" value="KAA3465226.1"/>
    <property type="molecule type" value="Genomic_DNA"/>
</dbReference>
<protein>
    <submittedName>
        <fullName evidence="2">Uncharacterized protein</fullName>
    </submittedName>
</protein>
<accession>A0A5B6V875</accession>
<evidence type="ECO:0000313" key="3">
    <source>
        <dbReference type="Proteomes" id="UP000325315"/>
    </source>
</evidence>
<organism evidence="2 3">
    <name type="scientific">Gossypium australe</name>
    <dbReference type="NCBI Taxonomy" id="47621"/>
    <lineage>
        <taxon>Eukaryota</taxon>
        <taxon>Viridiplantae</taxon>
        <taxon>Streptophyta</taxon>
        <taxon>Embryophyta</taxon>
        <taxon>Tracheophyta</taxon>
        <taxon>Spermatophyta</taxon>
        <taxon>Magnoliopsida</taxon>
        <taxon>eudicotyledons</taxon>
        <taxon>Gunneridae</taxon>
        <taxon>Pentapetalae</taxon>
        <taxon>rosids</taxon>
        <taxon>malvids</taxon>
        <taxon>Malvales</taxon>
        <taxon>Malvaceae</taxon>
        <taxon>Malvoideae</taxon>
        <taxon>Gossypium</taxon>
    </lineage>
</organism>
<keyword evidence="3" id="KW-1185">Reference proteome</keyword>
<dbReference type="PANTHER" id="PTHR32108">
    <property type="entry name" value="DNA-DIRECTED RNA POLYMERASE SUBUNIT ALPHA"/>
    <property type="match status" value="1"/>
</dbReference>
<gene>
    <name evidence="2" type="ORF">EPI10_000421</name>
</gene>
<comment type="caution">
    <text evidence="2">The sequence shown here is derived from an EMBL/GenBank/DDBJ whole genome shotgun (WGS) entry which is preliminary data.</text>
</comment>
<sequence>MLFINTLKAPFITHMIGSTTKSFADIVMAGEMIENAIRGGKIEAGETTRRSAPRKKENEVNNTSTYNKVYSKAVTVNSRKHSIENCVVFKKVVERFIKMGIVKFDDTPSAENPLPNHGDNWVNAIGENVMRQIKGGVLEVKTPLRIVWKEMLRRGLIKSSLEEGDKEPRNYCSDGGNIHATEGELATQKVNYLRIVISWPRSTEGGVQIAPKVVIQIPVSFPYKDNKMVPWNYNCNMTTPGVENSASTSKEVQREGFYTRNGRRYDSVNVRMEPLKSKNVPVEPEKGLDTLINIPVKDKEAREFLKFLKNGIDQGPTRCKGYTLPSVLIDNGSTLNVLPLSTLKRLPIDSSHMKTCQNIVRAFDGGLSGDGYKALVQLLARKALDSFGRGNKGLGRHLQGEVRVSMLKEKRDRFGLGFKPDAKIKRKEIEKKKERRRARLNGEKIQWEPMTFPYISHTFVSGGVIHPERGFLESPQVNAIHEEGIEQRNLLGIRPYEPRSVLNNWTVEELPIVFRNYTE</sequence>
<dbReference type="Proteomes" id="UP000325315">
    <property type="component" value="Unassembled WGS sequence"/>
</dbReference>
<dbReference type="PANTHER" id="PTHR32108:SF5">
    <property type="entry name" value="DYNACTIN SUBUNIT 1-LIKE"/>
    <property type="match status" value="1"/>
</dbReference>
<evidence type="ECO:0000256" key="1">
    <source>
        <dbReference type="SAM" id="MobiDB-lite"/>
    </source>
</evidence>
<proteinExistence type="predicted"/>
<dbReference type="AlphaFoldDB" id="A0A5B6V875"/>
<reference evidence="2" key="1">
    <citation type="submission" date="2019-08" db="EMBL/GenBank/DDBJ databases">
        <authorList>
            <person name="Liu F."/>
        </authorList>
    </citation>
    <scope>NUCLEOTIDE SEQUENCE [LARGE SCALE GENOMIC DNA]</scope>
    <source>
        <strain evidence="2">PA1801</strain>
        <tissue evidence="2">Leaf</tissue>
    </source>
</reference>
<dbReference type="OrthoDB" id="1272705at2759"/>
<feature type="region of interest" description="Disordered" evidence="1">
    <location>
        <begin position="44"/>
        <end position="63"/>
    </location>
</feature>
<name>A0A5B6V875_9ROSI</name>
<evidence type="ECO:0000313" key="2">
    <source>
        <dbReference type="EMBL" id="KAA3465226.1"/>
    </source>
</evidence>
<feature type="compositionally biased region" description="Basic and acidic residues" evidence="1">
    <location>
        <begin position="44"/>
        <end position="59"/>
    </location>
</feature>